<dbReference type="Proteomes" id="UP001189429">
    <property type="component" value="Unassembled WGS sequence"/>
</dbReference>
<protein>
    <recommendedName>
        <fullName evidence="3">PDZ domain-containing protein</fullName>
    </recommendedName>
</protein>
<name>A0ABN9TF00_9DINO</name>
<dbReference type="EMBL" id="CAUYUJ010014657">
    <property type="protein sequence ID" value="CAK0844357.1"/>
    <property type="molecule type" value="Genomic_DNA"/>
</dbReference>
<proteinExistence type="predicted"/>
<evidence type="ECO:0000313" key="1">
    <source>
        <dbReference type="EMBL" id="CAK0844357.1"/>
    </source>
</evidence>
<accession>A0ABN9TF00</accession>
<dbReference type="EMBL" id="CAUYUJ010014657">
    <property type="protein sequence ID" value="CAK0844359.1"/>
    <property type="molecule type" value="Genomic_DNA"/>
</dbReference>
<comment type="caution">
    <text evidence="1">The sequence shown here is derived from an EMBL/GenBank/DDBJ whole genome shotgun (WGS) entry which is preliminary data.</text>
</comment>
<keyword evidence="2" id="KW-1185">Reference proteome</keyword>
<reference evidence="1" key="1">
    <citation type="submission" date="2023-10" db="EMBL/GenBank/DDBJ databases">
        <authorList>
            <person name="Chen Y."/>
            <person name="Shah S."/>
            <person name="Dougan E. K."/>
            <person name="Thang M."/>
            <person name="Chan C."/>
        </authorList>
    </citation>
    <scope>NUCLEOTIDE SEQUENCE [LARGE SCALE GENOMIC DNA]</scope>
</reference>
<sequence length="174" mass="18561">MFCVVLDRSRGERLGANLDRGGDGAGLKLGAISKVGLVHEWNTSGQGHALRSTDHIIEVNGCTDVNGMCQELKKSTQLELTLRRGLNHQVVSLGADAEPKEVNSDLEALRTQMEAIFELASAQPDGAARALEASLLSARETGRLPLNDATKEAARRAVEVSLARGPTGPRRPEA</sequence>
<evidence type="ECO:0008006" key="3">
    <source>
        <dbReference type="Google" id="ProtNLM"/>
    </source>
</evidence>
<evidence type="ECO:0000313" key="2">
    <source>
        <dbReference type="Proteomes" id="UP001189429"/>
    </source>
</evidence>
<feature type="non-terminal residue" evidence="1">
    <location>
        <position position="174"/>
    </location>
</feature>
<organism evidence="1 2">
    <name type="scientific">Prorocentrum cordatum</name>
    <dbReference type="NCBI Taxonomy" id="2364126"/>
    <lineage>
        <taxon>Eukaryota</taxon>
        <taxon>Sar</taxon>
        <taxon>Alveolata</taxon>
        <taxon>Dinophyceae</taxon>
        <taxon>Prorocentrales</taxon>
        <taxon>Prorocentraceae</taxon>
        <taxon>Prorocentrum</taxon>
    </lineage>
</organism>
<gene>
    <name evidence="1" type="ORF">PCOR1329_LOCUS38460</name>
</gene>